<organism evidence="1 2">
    <name type="scientific">Methylobacterium longum</name>
    <dbReference type="NCBI Taxonomy" id="767694"/>
    <lineage>
        <taxon>Bacteria</taxon>
        <taxon>Pseudomonadati</taxon>
        <taxon>Pseudomonadota</taxon>
        <taxon>Alphaproteobacteria</taxon>
        <taxon>Hyphomicrobiales</taxon>
        <taxon>Methylobacteriaceae</taxon>
        <taxon>Methylobacterium</taxon>
    </lineage>
</organism>
<dbReference type="EMBL" id="JAUFPT010000111">
    <property type="protein sequence ID" value="MDN3574648.1"/>
    <property type="molecule type" value="Genomic_DNA"/>
</dbReference>
<evidence type="ECO:0000313" key="2">
    <source>
        <dbReference type="Proteomes" id="UP001244297"/>
    </source>
</evidence>
<comment type="caution">
    <text evidence="1">The sequence shown here is derived from an EMBL/GenBank/DDBJ whole genome shotgun (WGS) entry which is preliminary data.</text>
</comment>
<keyword evidence="2" id="KW-1185">Reference proteome</keyword>
<reference evidence="2" key="1">
    <citation type="journal article" date="2019" name="Int. J. Syst. Evol. Microbiol.">
        <title>The Global Catalogue of Microorganisms (GCM) 10K type strain sequencing project: providing services to taxonomists for standard genome sequencing and annotation.</title>
        <authorList>
            <consortium name="The Broad Institute Genomics Platform"/>
            <consortium name="The Broad Institute Genome Sequencing Center for Infectious Disease"/>
            <person name="Wu L."/>
            <person name="Ma J."/>
        </authorList>
    </citation>
    <scope>NUCLEOTIDE SEQUENCE [LARGE SCALE GENOMIC DNA]</scope>
    <source>
        <strain evidence="2">CECT 7806</strain>
    </source>
</reference>
<dbReference type="RefSeq" id="WP_238291409.1">
    <property type="nucleotide sequence ID" value="NZ_BPQS01000037.1"/>
</dbReference>
<accession>A0ABT8AZI6</accession>
<evidence type="ECO:0000313" key="1">
    <source>
        <dbReference type="EMBL" id="MDN3574648.1"/>
    </source>
</evidence>
<proteinExistence type="predicted"/>
<gene>
    <name evidence="1" type="ORF">QWZ18_29130</name>
</gene>
<dbReference type="Proteomes" id="UP001244297">
    <property type="component" value="Unassembled WGS sequence"/>
</dbReference>
<evidence type="ECO:0008006" key="3">
    <source>
        <dbReference type="Google" id="ProtNLM"/>
    </source>
</evidence>
<name>A0ABT8AZI6_9HYPH</name>
<protein>
    <recommendedName>
        <fullName evidence="3">Helix-turn-helix domain-containing protein</fullName>
    </recommendedName>
</protein>
<sequence>MAGRVEKAECRSLRAQGWTLGRLAARYCVSKPAVSKVCRGVACPADHDERVAAESVRRTVEAGEARRAQICALREAGKIPKVIAFDLGLSIGCVYSHLQAARAVTAAGHAHHEAAACR</sequence>